<dbReference type="EMBL" id="JBFOLK010000003">
    <property type="protein sequence ID" value="KAL2525680.1"/>
    <property type="molecule type" value="Genomic_DNA"/>
</dbReference>
<accession>A0ABD1UMB8</accession>
<dbReference type="PANTHER" id="PTHR37763">
    <property type="entry name" value="EXOSOME COMPLEX EXONUCLEASE"/>
    <property type="match status" value="1"/>
</dbReference>
<sequence length="433" mass="50019">MRSKLKMAGKYVQKFLLGAKRFRIRRNLGMNLRLAYYHTSEERSHEEEEALPSEWYEKAFFKLTKLSHLLKNVDMIDGRLINVNDHSRIFDNKLEHEMQTFKSLVRAFIGCFSVQETMKKNLMASFANDARYREFQCFSKPSEREPITLSSLTKVSDILSISAQQRKIVRHTICPQVTQHQIWTGALEEILNELKSDIDFLMHCNTSKEINLAKQIVVSCMKFLDSAISADPESTSWMRLGPTKGEDDSATSHKWEDVLEMFIDLINCLGDEERLILHVRKLEVMKAGLYQIRDVLMDKNIGYREVRHQENLVQKKLTKALGHSSLCLFTLLLYYLYGCVKDIEVEVRGGVHKLDGENKFCLYMGKILTSDKEKAVLIGVKQLDRALGVFKFVWETAGMKGDLVLQGHMWCIGAENMLFPYRGNTYILHGINL</sequence>
<evidence type="ECO:0000313" key="2">
    <source>
        <dbReference type="Proteomes" id="UP001604336"/>
    </source>
</evidence>
<dbReference type="PANTHER" id="PTHR37763:SF1">
    <property type="entry name" value="EXOSOME COMPLEX EXONUCLEASE"/>
    <property type="match status" value="1"/>
</dbReference>
<dbReference type="AlphaFoldDB" id="A0ABD1UMB8"/>
<gene>
    <name evidence="1" type="ORF">Adt_10734</name>
</gene>
<proteinExistence type="predicted"/>
<comment type="caution">
    <text evidence="1">The sequence shown here is derived from an EMBL/GenBank/DDBJ whole genome shotgun (WGS) entry which is preliminary data.</text>
</comment>
<dbReference type="Proteomes" id="UP001604336">
    <property type="component" value="Unassembled WGS sequence"/>
</dbReference>
<keyword evidence="2" id="KW-1185">Reference proteome</keyword>
<organism evidence="1 2">
    <name type="scientific">Abeliophyllum distichum</name>
    <dbReference type="NCBI Taxonomy" id="126358"/>
    <lineage>
        <taxon>Eukaryota</taxon>
        <taxon>Viridiplantae</taxon>
        <taxon>Streptophyta</taxon>
        <taxon>Embryophyta</taxon>
        <taxon>Tracheophyta</taxon>
        <taxon>Spermatophyta</taxon>
        <taxon>Magnoliopsida</taxon>
        <taxon>eudicotyledons</taxon>
        <taxon>Gunneridae</taxon>
        <taxon>Pentapetalae</taxon>
        <taxon>asterids</taxon>
        <taxon>lamiids</taxon>
        <taxon>Lamiales</taxon>
        <taxon>Oleaceae</taxon>
        <taxon>Forsythieae</taxon>
        <taxon>Abeliophyllum</taxon>
    </lineage>
</organism>
<protein>
    <submittedName>
        <fullName evidence="1">Uncharacterized protein</fullName>
    </submittedName>
</protein>
<evidence type="ECO:0000313" key="1">
    <source>
        <dbReference type="EMBL" id="KAL2525680.1"/>
    </source>
</evidence>
<name>A0ABD1UMB8_9LAMI</name>
<reference evidence="2" key="1">
    <citation type="submission" date="2024-07" db="EMBL/GenBank/DDBJ databases">
        <title>Two chromosome-level genome assemblies of Korean endemic species Abeliophyllum distichum and Forsythia ovata (Oleaceae).</title>
        <authorList>
            <person name="Jang H."/>
        </authorList>
    </citation>
    <scope>NUCLEOTIDE SEQUENCE [LARGE SCALE GENOMIC DNA]</scope>
</reference>